<proteinExistence type="predicted"/>
<comment type="caution">
    <text evidence="2">The sequence shown here is derived from an EMBL/GenBank/DDBJ whole genome shotgun (WGS) entry which is preliminary data.</text>
</comment>
<dbReference type="Pfam" id="PF00665">
    <property type="entry name" value="rve"/>
    <property type="match status" value="1"/>
</dbReference>
<dbReference type="GO" id="GO:0015074">
    <property type="term" value="P:DNA integration"/>
    <property type="evidence" value="ECO:0007669"/>
    <property type="project" value="InterPro"/>
</dbReference>
<dbReference type="InterPro" id="IPR036397">
    <property type="entry name" value="RNaseH_sf"/>
</dbReference>
<evidence type="ECO:0000313" key="3">
    <source>
        <dbReference type="Proteomes" id="UP000092616"/>
    </source>
</evidence>
<dbReference type="InterPro" id="IPR001584">
    <property type="entry name" value="Integrase_cat-core"/>
</dbReference>
<accession>A0A1B8QKY0</accession>
<dbReference type="GO" id="GO:0003676">
    <property type="term" value="F:nucleic acid binding"/>
    <property type="evidence" value="ECO:0007669"/>
    <property type="project" value="InterPro"/>
</dbReference>
<evidence type="ECO:0000259" key="1">
    <source>
        <dbReference type="PROSITE" id="PS50994"/>
    </source>
</evidence>
<name>A0A1B8QKY0_9GAMM</name>
<dbReference type="AlphaFoldDB" id="A0A1B8QKY0"/>
<gene>
    <name evidence="2" type="ORF">A9306_03675</name>
</gene>
<dbReference type="InterPro" id="IPR050900">
    <property type="entry name" value="Transposase_IS3/IS150/IS904"/>
</dbReference>
<dbReference type="Proteomes" id="UP000092616">
    <property type="component" value="Unassembled WGS sequence"/>
</dbReference>
<sequence length="280" mass="32147">MSKVRLCQLFGIPRSSHYIAKKPKLPSLQQIELDIWVKHAYDQSKGSAGARTIASIVSRGRKVKLTRYKASKIMAKQGLVSRQRIKHRYDQTEKNHAMHDSLLKRDFSPTAPNQVWTGDVTYIRTKQGWAYLAVVIDLYARNIVGFAMSDSPDSQLTSNALKMAYTVRLSPQGVLFHSDQGTHYTSKTFAQAIAQCKGMKHSMNRRGNCWDNAPTERFFRSFKSEWMPKNGYDDLVQAKFDVANYILGYYSQVRPHSFNDYLTPVEKERQFFNQSLLGFV</sequence>
<dbReference type="NCBIfam" id="NF033516">
    <property type="entry name" value="transpos_IS3"/>
    <property type="match status" value="1"/>
</dbReference>
<dbReference type="InterPro" id="IPR048020">
    <property type="entry name" value="Transpos_IS3"/>
</dbReference>
<dbReference type="InterPro" id="IPR012337">
    <property type="entry name" value="RNaseH-like_sf"/>
</dbReference>
<evidence type="ECO:0000313" key="2">
    <source>
        <dbReference type="EMBL" id="OBX84248.1"/>
    </source>
</evidence>
<protein>
    <submittedName>
        <fullName evidence="2">Transposase</fullName>
    </submittedName>
</protein>
<feature type="domain" description="Integrase catalytic" evidence="1">
    <location>
        <begin position="108"/>
        <end position="272"/>
    </location>
</feature>
<dbReference type="Gene3D" id="3.30.420.10">
    <property type="entry name" value="Ribonuclease H-like superfamily/Ribonuclease H"/>
    <property type="match status" value="1"/>
</dbReference>
<reference evidence="2 3" key="1">
    <citation type="submission" date="2016-06" db="EMBL/GenBank/DDBJ databases">
        <title>Draft genome of Moraxella atlantae CCUG 59586.</title>
        <authorList>
            <person name="Salva-Serra F."/>
            <person name="Engstrom-Jakobsson H."/>
            <person name="Thorell K."/>
            <person name="Gonzales-Siles L."/>
            <person name="Karlsson R."/>
            <person name="Boulund F."/>
            <person name="Engstrand L."/>
            <person name="Kristiansson E."/>
            <person name="Moore E."/>
        </authorList>
    </citation>
    <scope>NUCLEOTIDE SEQUENCE [LARGE SCALE GENOMIC DNA]</scope>
    <source>
        <strain evidence="2 3">CCUG 59586</strain>
    </source>
</reference>
<dbReference type="PANTHER" id="PTHR46889">
    <property type="entry name" value="TRANSPOSASE INSF FOR INSERTION SEQUENCE IS3B-RELATED"/>
    <property type="match status" value="1"/>
</dbReference>
<dbReference type="PANTHER" id="PTHR46889:SF4">
    <property type="entry name" value="TRANSPOSASE INSO FOR INSERTION SEQUENCE ELEMENT IS911B-RELATED"/>
    <property type="match status" value="1"/>
</dbReference>
<dbReference type="EMBL" id="LZNA01000007">
    <property type="protein sequence ID" value="OBX84248.1"/>
    <property type="molecule type" value="Genomic_DNA"/>
</dbReference>
<dbReference type="SUPFAM" id="SSF53098">
    <property type="entry name" value="Ribonuclease H-like"/>
    <property type="match status" value="1"/>
</dbReference>
<organism evidence="2 3">
    <name type="scientific">Faucicola atlantae</name>
    <dbReference type="NCBI Taxonomy" id="34059"/>
    <lineage>
        <taxon>Bacteria</taxon>
        <taxon>Pseudomonadati</taxon>
        <taxon>Pseudomonadota</taxon>
        <taxon>Gammaproteobacteria</taxon>
        <taxon>Moraxellales</taxon>
        <taxon>Moraxellaceae</taxon>
        <taxon>Faucicola</taxon>
    </lineage>
</organism>
<dbReference type="PROSITE" id="PS50994">
    <property type="entry name" value="INTEGRASE"/>
    <property type="match status" value="1"/>
</dbReference>
<keyword evidence="3" id="KW-1185">Reference proteome</keyword>